<dbReference type="SUPFAM" id="SSF103088">
    <property type="entry name" value="OmpA-like"/>
    <property type="match status" value="1"/>
</dbReference>
<feature type="signal peptide" evidence="3">
    <location>
        <begin position="1"/>
        <end position="33"/>
    </location>
</feature>
<feature type="compositionally biased region" description="Pro residues" evidence="2">
    <location>
        <begin position="68"/>
        <end position="78"/>
    </location>
</feature>
<gene>
    <name evidence="5" type="ORF">ACFQPS_09120</name>
</gene>
<keyword evidence="3" id="KW-0732">Signal</keyword>
<organism evidence="5 6">
    <name type="scientific">Rhodocista pekingensis</name>
    <dbReference type="NCBI Taxonomy" id="201185"/>
    <lineage>
        <taxon>Bacteria</taxon>
        <taxon>Pseudomonadati</taxon>
        <taxon>Pseudomonadota</taxon>
        <taxon>Alphaproteobacteria</taxon>
        <taxon>Rhodospirillales</taxon>
        <taxon>Azospirillaceae</taxon>
        <taxon>Rhodocista</taxon>
    </lineage>
</organism>
<evidence type="ECO:0000256" key="1">
    <source>
        <dbReference type="PROSITE-ProRule" id="PRU00473"/>
    </source>
</evidence>
<comment type="caution">
    <text evidence="5">The sequence shown here is derived from an EMBL/GenBank/DDBJ whole genome shotgun (WGS) entry which is preliminary data.</text>
</comment>
<feature type="domain" description="OmpA-like" evidence="4">
    <location>
        <begin position="140"/>
        <end position="247"/>
    </location>
</feature>
<name>A0ABW2KVH7_9PROT</name>
<feature type="chain" id="PRO_5045142838" evidence="3">
    <location>
        <begin position="34"/>
        <end position="247"/>
    </location>
</feature>
<dbReference type="Proteomes" id="UP001596456">
    <property type="component" value="Unassembled WGS sequence"/>
</dbReference>
<dbReference type="InterPro" id="IPR006311">
    <property type="entry name" value="TAT_signal"/>
</dbReference>
<dbReference type="InterPro" id="IPR036737">
    <property type="entry name" value="OmpA-like_sf"/>
</dbReference>
<protein>
    <submittedName>
        <fullName evidence="5">OmpA family protein</fullName>
    </submittedName>
</protein>
<dbReference type="Pfam" id="PF00691">
    <property type="entry name" value="OmpA"/>
    <property type="match status" value="1"/>
</dbReference>
<reference evidence="6" key="1">
    <citation type="journal article" date="2019" name="Int. J. Syst. Evol. Microbiol.">
        <title>The Global Catalogue of Microorganisms (GCM) 10K type strain sequencing project: providing services to taxonomists for standard genome sequencing and annotation.</title>
        <authorList>
            <consortium name="The Broad Institute Genomics Platform"/>
            <consortium name="The Broad Institute Genome Sequencing Center for Infectious Disease"/>
            <person name="Wu L."/>
            <person name="Ma J."/>
        </authorList>
    </citation>
    <scope>NUCLEOTIDE SEQUENCE [LARGE SCALE GENOMIC DNA]</scope>
    <source>
        <strain evidence="6">CGMCC 1.16275</strain>
    </source>
</reference>
<keyword evidence="6" id="KW-1185">Reference proteome</keyword>
<feature type="region of interest" description="Disordered" evidence="2">
    <location>
        <begin position="33"/>
        <end position="133"/>
    </location>
</feature>
<evidence type="ECO:0000259" key="4">
    <source>
        <dbReference type="PROSITE" id="PS51123"/>
    </source>
</evidence>
<keyword evidence="1" id="KW-0472">Membrane</keyword>
<sequence>MQQNRSPFRAPVRRGLLCAAGLAALLALSPARAQTGDAAATAPAATGPAAPAATGPAAPAAAVRVPGRKPPVPPPPAVETPATPAAPKPGQRTGLIKAPPAYLPEVTPIPPATDPEGVPPAPRTDLPPPPETRVAPGPVPVEVAGRAAVAIDFAPGSDGLGAAADTVLQGVARRLAEAPGDRLELRAHAALGADGETGARRLALARALAVRARLMALGVPKQRMLVFALGTDGAEGGADRVELSFRR</sequence>
<dbReference type="RefSeq" id="WP_377358332.1">
    <property type="nucleotide sequence ID" value="NZ_JBHTCM010000010.1"/>
</dbReference>
<proteinExistence type="predicted"/>
<feature type="compositionally biased region" description="Pro residues" evidence="2">
    <location>
        <begin position="107"/>
        <end position="131"/>
    </location>
</feature>
<dbReference type="PROSITE" id="PS51123">
    <property type="entry name" value="OMPA_2"/>
    <property type="match status" value="1"/>
</dbReference>
<dbReference type="EMBL" id="JBHTCM010000010">
    <property type="protein sequence ID" value="MFC7333320.1"/>
    <property type="molecule type" value="Genomic_DNA"/>
</dbReference>
<evidence type="ECO:0000256" key="2">
    <source>
        <dbReference type="SAM" id="MobiDB-lite"/>
    </source>
</evidence>
<dbReference type="InterPro" id="IPR006665">
    <property type="entry name" value="OmpA-like"/>
</dbReference>
<evidence type="ECO:0000313" key="5">
    <source>
        <dbReference type="EMBL" id="MFC7333320.1"/>
    </source>
</evidence>
<evidence type="ECO:0000256" key="3">
    <source>
        <dbReference type="SAM" id="SignalP"/>
    </source>
</evidence>
<feature type="compositionally biased region" description="Low complexity" evidence="2">
    <location>
        <begin position="33"/>
        <end position="65"/>
    </location>
</feature>
<evidence type="ECO:0000313" key="6">
    <source>
        <dbReference type="Proteomes" id="UP001596456"/>
    </source>
</evidence>
<accession>A0ABW2KVH7</accession>
<dbReference type="Gene3D" id="3.30.1330.60">
    <property type="entry name" value="OmpA-like domain"/>
    <property type="match status" value="1"/>
</dbReference>
<dbReference type="PROSITE" id="PS51318">
    <property type="entry name" value="TAT"/>
    <property type="match status" value="1"/>
</dbReference>